<accession>A0AA86QJU2</accession>
<evidence type="ECO:0000313" key="3">
    <source>
        <dbReference type="Proteomes" id="UP001642409"/>
    </source>
</evidence>
<name>A0AA86QJU2_9EUKA</name>
<reference evidence="1" key="1">
    <citation type="submission" date="2023-06" db="EMBL/GenBank/DDBJ databases">
        <authorList>
            <person name="Kurt Z."/>
        </authorList>
    </citation>
    <scope>NUCLEOTIDE SEQUENCE</scope>
</reference>
<protein>
    <submittedName>
        <fullName evidence="2">Hypothetical_protein</fullName>
    </submittedName>
</protein>
<evidence type="ECO:0000313" key="2">
    <source>
        <dbReference type="EMBL" id="CAL6070448.1"/>
    </source>
</evidence>
<sequence length="175" mass="20417">MCKFFKLANSVNVHKLIITQIQKFQFSEPFNALCTFQIRIAITEYEYKDFVCSQVFSEGARFNNCSEQDQSRSEIQRTSNHERSGQIICSKMGRMIIHLGIKAQPNFNTSLSFQSHIQLDIIELTPQFSSFQEQTRFQILITMYLNECPLSNSECLNQQQHAGSRSNWNDNWVEQ</sequence>
<reference evidence="2 3" key="2">
    <citation type="submission" date="2024-07" db="EMBL/GenBank/DDBJ databases">
        <authorList>
            <person name="Akdeniz Z."/>
        </authorList>
    </citation>
    <scope>NUCLEOTIDE SEQUENCE [LARGE SCALE GENOMIC DNA]</scope>
</reference>
<dbReference type="AlphaFoldDB" id="A0AA86QJU2"/>
<dbReference type="EMBL" id="CATOUU010000927">
    <property type="protein sequence ID" value="CAI9960015.1"/>
    <property type="molecule type" value="Genomic_DNA"/>
</dbReference>
<proteinExistence type="predicted"/>
<dbReference type="Proteomes" id="UP001642409">
    <property type="component" value="Unassembled WGS sequence"/>
</dbReference>
<evidence type="ECO:0000313" key="1">
    <source>
        <dbReference type="EMBL" id="CAI9960015.1"/>
    </source>
</evidence>
<organism evidence="1">
    <name type="scientific">Hexamita inflata</name>
    <dbReference type="NCBI Taxonomy" id="28002"/>
    <lineage>
        <taxon>Eukaryota</taxon>
        <taxon>Metamonada</taxon>
        <taxon>Diplomonadida</taxon>
        <taxon>Hexamitidae</taxon>
        <taxon>Hexamitinae</taxon>
        <taxon>Hexamita</taxon>
    </lineage>
</organism>
<gene>
    <name evidence="1" type="ORF">HINF_LOCUS47660</name>
    <name evidence="2" type="ORF">HINF_LOCUS54465</name>
</gene>
<keyword evidence="3" id="KW-1185">Reference proteome</keyword>
<comment type="caution">
    <text evidence="1">The sequence shown here is derived from an EMBL/GenBank/DDBJ whole genome shotgun (WGS) entry which is preliminary data.</text>
</comment>
<dbReference type="EMBL" id="CAXDID020000283">
    <property type="protein sequence ID" value="CAL6070448.1"/>
    <property type="molecule type" value="Genomic_DNA"/>
</dbReference>